<protein>
    <submittedName>
        <fullName evidence="2">Uncharacterized protein</fullName>
    </submittedName>
</protein>
<proteinExistence type="predicted"/>
<feature type="transmembrane region" description="Helical" evidence="1">
    <location>
        <begin position="171"/>
        <end position="190"/>
    </location>
</feature>
<keyword evidence="1" id="KW-0472">Membrane</keyword>
<accession>A0ABZ3F6N8</accession>
<evidence type="ECO:0000313" key="2">
    <source>
        <dbReference type="EMBL" id="XAM17792.1"/>
    </source>
</evidence>
<reference evidence="2 3" key="1">
    <citation type="submission" date="2024-02" db="EMBL/GenBank/DDBJ databases">
        <title>Genome and pathogenicity analysis of Helicobacter mastomyrinus isolated from mice.</title>
        <authorList>
            <person name="Zhu L."/>
        </authorList>
    </citation>
    <scope>NUCLEOTIDE SEQUENCE [LARGE SCALE GENOMIC DNA]</scope>
    <source>
        <strain evidence="2 3">Hm-17</strain>
    </source>
</reference>
<dbReference type="RefSeq" id="WP_343353365.1">
    <property type="nucleotide sequence ID" value="NZ_CP145316.1"/>
</dbReference>
<organism evidence="2 3">
    <name type="scientific">Helicobacter mastomyrinus</name>
    <dbReference type="NCBI Taxonomy" id="287948"/>
    <lineage>
        <taxon>Bacteria</taxon>
        <taxon>Pseudomonadati</taxon>
        <taxon>Campylobacterota</taxon>
        <taxon>Epsilonproteobacteria</taxon>
        <taxon>Campylobacterales</taxon>
        <taxon>Helicobacteraceae</taxon>
        <taxon>Helicobacter</taxon>
    </lineage>
</organism>
<feature type="transmembrane region" description="Helical" evidence="1">
    <location>
        <begin position="6"/>
        <end position="27"/>
    </location>
</feature>
<keyword evidence="1" id="KW-1133">Transmembrane helix</keyword>
<keyword evidence="3" id="KW-1185">Reference proteome</keyword>
<name>A0ABZ3F6N8_9HELI</name>
<dbReference type="Proteomes" id="UP001434737">
    <property type="component" value="Chromosome"/>
</dbReference>
<keyword evidence="1" id="KW-0812">Transmembrane</keyword>
<evidence type="ECO:0000256" key="1">
    <source>
        <dbReference type="SAM" id="Phobius"/>
    </source>
</evidence>
<sequence>MLIAMYYKESAFAFLCAFGFIHLCCMHKGKKSCKIQTKIFDYGLIVGAIIWFAVYMVVVLIQKGESGFYGKSPYNALLVFAKALFTNICSEPFLYGITFGGFLYRIYAVLLKKSPLNPLFDASIWGSAILLLEYAILRIVSYHYVLPAYIFGLVVIGAGFLLWWRDKWAKTLFILCGIMFVGNTCFTWVYL</sequence>
<feature type="transmembrane region" description="Helical" evidence="1">
    <location>
        <begin position="122"/>
        <end position="140"/>
    </location>
</feature>
<feature type="transmembrane region" description="Helical" evidence="1">
    <location>
        <begin position="146"/>
        <end position="164"/>
    </location>
</feature>
<gene>
    <name evidence="2" type="ORF">V3I05_08885</name>
</gene>
<dbReference type="EMBL" id="CP145316">
    <property type="protein sequence ID" value="XAM17792.1"/>
    <property type="molecule type" value="Genomic_DNA"/>
</dbReference>
<feature type="transmembrane region" description="Helical" evidence="1">
    <location>
        <begin position="39"/>
        <end position="61"/>
    </location>
</feature>
<evidence type="ECO:0000313" key="3">
    <source>
        <dbReference type="Proteomes" id="UP001434737"/>
    </source>
</evidence>